<reference evidence="1 2" key="1">
    <citation type="submission" date="2014-06" db="EMBL/GenBank/DDBJ databases">
        <authorList>
            <person name="Swart Estienne"/>
        </authorList>
    </citation>
    <scope>NUCLEOTIDE SEQUENCE [LARGE SCALE GENOMIC DNA]</scope>
    <source>
        <strain evidence="1 2">130c</strain>
    </source>
</reference>
<dbReference type="Proteomes" id="UP000039865">
    <property type="component" value="Unassembled WGS sequence"/>
</dbReference>
<gene>
    <name evidence="1" type="primary">Contig601.g667</name>
    <name evidence="1" type="ORF">STYLEM_9683</name>
</gene>
<accession>A0A078AEN1</accession>
<keyword evidence="2" id="KW-1185">Reference proteome</keyword>
<proteinExistence type="predicted"/>
<evidence type="ECO:0000313" key="1">
    <source>
        <dbReference type="EMBL" id="CDW80680.1"/>
    </source>
</evidence>
<name>A0A078AEN1_STYLE</name>
<protein>
    <submittedName>
        <fullName evidence="1">Uncharacterized protein</fullName>
    </submittedName>
</protein>
<dbReference type="InParanoid" id="A0A078AEN1"/>
<dbReference type="AlphaFoldDB" id="A0A078AEN1"/>
<sequence length="226" mass="26183">MSMPPKIYFEGGQSVNFLQKLPQEIPLQVESPFAKINSDQIQYNVILDLNVQSKQLAYKQKLSLLRELRNKLANGEPALEIADEFEKSGMSSDDKTIKDVFRKDEVEKIKKAIQKDQEPQVQIAMLRNQLLKNQAQYEQILKRASHDQLTHLSPNQDKAQYSKFHKDLKYRVIQNDKAVHSKLNNYPTQTDYYTKIYTPPNVQQIFTPQSFCGLIGLTCFTYVNLP</sequence>
<dbReference type="EMBL" id="CCKQ01009213">
    <property type="protein sequence ID" value="CDW80680.1"/>
    <property type="molecule type" value="Genomic_DNA"/>
</dbReference>
<organism evidence="1 2">
    <name type="scientific">Stylonychia lemnae</name>
    <name type="common">Ciliate</name>
    <dbReference type="NCBI Taxonomy" id="5949"/>
    <lineage>
        <taxon>Eukaryota</taxon>
        <taxon>Sar</taxon>
        <taxon>Alveolata</taxon>
        <taxon>Ciliophora</taxon>
        <taxon>Intramacronucleata</taxon>
        <taxon>Spirotrichea</taxon>
        <taxon>Stichotrichia</taxon>
        <taxon>Sporadotrichida</taxon>
        <taxon>Oxytrichidae</taxon>
        <taxon>Stylonychinae</taxon>
        <taxon>Stylonychia</taxon>
    </lineage>
</organism>
<evidence type="ECO:0000313" key="2">
    <source>
        <dbReference type="Proteomes" id="UP000039865"/>
    </source>
</evidence>